<dbReference type="PROSITE" id="PS50994">
    <property type="entry name" value="INTEGRASE"/>
    <property type="match status" value="1"/>
</dbReference>
<gene>
    <name evidence="17" type="ORF">F511_24760</name>
</gene>
<keyword evidence="18" id="KW-1185">Reference proteome</keyword>
<evidence type="ECO:0000313" key="17">
    <source>
        <dbReference type="EMBL" id="KZV22433.1"/>
    </source>
</evidence>
<dbReference type="GO" id="GO:0004519">
    <property type="term" value="F:endonuclease activity"/>
    <property type="evidence" value="ECO:0007669"/>
    <property type="project" value="UniProtKB-KW"/>
</dbReference>
<dbReference type="Pfam" id="PF24626">
    <property type="entry name" value="SH3_Tf2-1"/>
    <property type="match status" value="1"/>
</dbReference>
<keyword evidence="13" id="KW-0238">DNA-binding</keyword>
<proteinExistence type="predicted"/>
<dbReference type="InterPro" id="IPR056924">
    <property type="entry name" value="SH3_Tf2-1"/>
</dbReference>
<evidence type="ECO:0000256" key="1">
    <source>
        <dbReference type="ARBA" id="ARBA00022670"/>
    </source>
</evidence>
<dbReference type="GO" id="GO:0004190">
    <property type="term" value="F:aspartic-type endopeptidase activity"/>
    <property type="evidence" value="ECO:0007669"/>
    <property type="project" value="UniProtKB-KW"/>
</dbReference>
<keyword evidence="1" id="KW-0645">Protease</keyword>
<dbReference type="InterPro" id="IPR043502">
    <property type="entry name" value="DNA/RNA_pol_sf"/>
</dbReference>
<keyword evidence="5" id="KW-0479">Metal-binding</keyword>
<dbReference type="OrthoDB" id="5554229at2759"/>
<dbReference type="GO" id="GO:0003887">
    <property type="term" value="F:DNA-directed DNA polymerase activity"/>
    <property type="evidence" value="ECO:0007669"/>
    <property type="project" value="UniProtKB-KW"/>
</dbReference>
<dbReference type="GO" id="GO:0003677">
    <property type="term" value="F:DNA binding"/>
    <property type="evidence" value="ECO:0007669"/>
    <property type="project" value="UniProtKB-KW"/>
</dbReference>
<keyword evidence="7" id="KW-0255">Endonuclease</keyword>
<dbReference type="GO" id="GO:0015074">
    <property type="term" value="P:DNA integration"/>
    <property type="evidence" value="ECO:0007669"/>
    <property type="project" value="UniProtKB-KW"/>
</dbReference>
<dbReference type="AlphaFoldDB" id="A0A2Z7AL51"/>
<dbReference type="CDD" id="cd09274">
    <property type="entry name" value="RNase_HI_RT_Ty3"/>
    <property type="match status" value="1"/>
</dbReference>
<dbReference type="PANTHER" id="PTHR37984">
    <property type="entry name" value="PROTEIN CBG26694"/>
    <property type="match status" value="1"/>
</dbReference>
<dbReference type="Pfam" id="PF17917">
    <property type="entry name" value="RT_RNaseH"/>
    <property type="match status" value="1"/>
</dbReference>
<keyword evidence="9" id="KW-0460">Magnesium</keyword>
<sequence>MALVLAVRHWRPYLLGRKFVVLTDHKSLKELLHQRVTTPDQQQWLAKLMGFEFQIKYKAGALNGAADALSRCRDKELNGISKPHWDSIDEIKKAVYLNPELHEIISKLRANDLVNSPYTLSQGMLLYKGRLVLPAQSTWTLQIMEEGHSTAEGGHAGAFRTLKRITNSFFWRGMKKEIYQFVAECIVCQRQKYQTMKPEGLLQPLAIPEMIWEDISMDFISGLPKSRGFDVLFVVVDRLSKYSHFILLKHPYTAHTVADKFVKEVIRLHGVPKSIVSDRDSIFMSAFWSEIFRLQGTKLAMSSAYHPESDGQTEVLNRCIETYLRCFASEQPRAWSNWVHWAEYWYNTAFQTAAGMTPFEVVYGRKPPVITKFLPGESKVAAVARELGDRDEVLRQLKYNLARAQQRMVKHANIHRRDVVFEVGDRVFLKLRPHRQQSVCSRVFQKLSPKFYGPFVVLQRVGEVAYKLQLPQGSRIHPVFHVSQLKKVVGTNTQTQGLPVGLEQELTFNYEPVRVIGHRLKKQAGIMMPQVLVQWKDKPIEEATWEDTAEFQSQFPQTSLEDKAALNEGGIDRGLNRPRPKITNVYNRRPKAQTSSINKQGAGEERQENS</sequence>
<dbReference type="InterPro" id="IPR012337">
    <property type="entry name" value="RNaseH-like_sf"/>
</dbReference>
<keyword evidence="12" id="KW-0239">DNA-directed DNA polymerase</keyword>
<dbReference type="InterPro" id="IPR041373">
    <property type="entry name" value="RT_RNaseH"/>
</dbReference>
<dbReference type="PANTHER" id="PTHR37984:SF5">
    <property type="entry name" value="PROTEIN NYNRIN-LIKE"/>
    <property type="match status" value="1"/>
</dbReference>
<dbReference type="EMBL" id="KV014369">
    <property type="protein sequence ID" value="KZV22433.1"/>
    <property type="molecule type" value="Genomic_DNA"/>
</dbReference>
<keyword evidence="14" id="KW-0233">DNA recombination</keyword>
<accession>A0A2Z7AL51</accession>
<keyword evidence="17" id="KW-0575">Peroxidase</keyword>
<evidence type="ECO:0000256" key="9">
    <source>
        <dbReference type="ARBA" id="ARBA00022842"/>
    </source>
</evidence>
<keyword evidence="2" id="KW-0808">Transferase</keyword>
<keyword evidence="10" id="KW-0229">DNA integration</keyword>
<keyword evidence="17" id="KW-0560">Oxidoreductase</keyword>
<name>A0A2Z7AL51_9LAMI</name>
<dbReference type="SUPFAM" id="SSF53098">
    <property type="entry name" value="Ribonuclease H-like"/>
    <property type="match status" value="1"/>
</dbReference>
<dbReference type="FunFam" id="3.30.420.10:FF:000219">
    <property type="entry name" value="Putative retroelement"/>
    <property type="match status" value="1"/>
</dbReference>
<evidence type="ECO:0000259" key="16">
    <source>
        <dbReference type="PROSITE" id="PS50994"/>
    </source>
</evidence>
<dbReference type="Gene3D" id="3.30.420.10">
    <property type="entry name" value="Ribonuclease H-like superfamily/Ribonuclease H"/>
    <property type="match status" value="1"/>
</dbReference>
<organism evidence="17 18">
    <name type="scientific">Dorcoceras hygrometricum</name>
    <dbReference type="NCBI Taxonomy" id="472368"/>
    <lineage>
        <taxon>Eukaryota</taxon>
        <taxon>Viridiplantae</taxon>
        <taxon>Streptophyta</taxon>
        <taxon>Embryophyta</taxon>
        <taxon>Tracheophyta</taxon>
        <taxon>Spermatophyta</taxon>
        <taxon>Magnoliopsida</taxon>
        <taxon>eudicotyledons</taxon>
        <taxon>Gunneridae</taxon>
        <taxon>Pentapetalae</taxon>
        <taxon>asterids</taxon>
        <taxon>lamiids</taxon>
        <taxon>Lamiales</taxon>
        <taxon>Gesneriaceae</taxon>
        <taxon>Didymocarpoideae</taxon>
        <taxon>Trichosporeae</taxon>
        <taxon>Loxocarpinae</taxon>
        <taxon>Dorcoceras</taxon>
    </lineage>
</organism>
<evidence type="ECO:0000256" key="4">
    <source>
        <dbReference type="ARBA" id="ARBA00022722"/>
    </source>
</evidence>
<dbReference type="InterPro" id="IPR016197">
    <property type="entry name" value="Chromo-like_dom_sf"/>
</dbReference>
<dbReference type="InterPro" id="IPR036397">
    <property type="entry name" value="RNaseH_sf"/>
</dbReference>
<dbReference type="Pfam" id="PF00385">
    <property type="entry name" value="Chromo"/>
    <property type="match status" value="1"/>
</dbReference>
<reference evidence="17 18" key="1">
    <citation type="journal article" date="2015" name="Proc. Natl. Acad. Sci. U.S.A.">
        <title>The resurrection genome of Boea hygrometrica: A blueprint for survival of dehydration.</title>
        <authorList>
            <person name="Xiao L."/>
            <person name="Yang G."/>
            <person name="Zhang L."/>
            <person name="Yang X."/>
            <person name="Zhao S."/>
            <person name="Ji Z."/>
            <person name="Zhou Q."/>
            <person name="Hu M."/>
            <person name="Wang Y."/>
            <person name="Chen M."/>
            <person name="Xu Y."/>
            <person name="Jin H."/>
            <person name="Xiao X."/>
            <person name="Hu G."/>
            <person name="Bao F."/>
            <person name="Hu Y."/>
            <person name="Wan P."/>
            <person name="Li L."/>
            <person name="Deng X."/>
            <person name="Kuang T."/>
            <person name="Xiang C."/>
            <person name="Zhu J.K."/>
            <person name="Oliver M.J."/>
            <person name="He Y."/>
        </authorList>
    </citation>
    <scope>NUCLEOTIDE SEQUENCE [LARGE SCALE GENOMIC DNA]</scope>
    <source>
        <strain evidence="18">cv. XS01</strain>
    </source>
</reference>
<evidence type="ECO:0000256" key="14">
    <source>
        <dbReference type="ARBA" id="ARBA00023172"/>
    </source>
</evidence>
<evidence type="ECO:0000256" key="10">
    <source>
        <dbReference type="ARBA" id="ARBA00022908"/>
    </source>
</evidence>
<evidence type="ECO:0000256" key="2">
    <source>
        <dbReference type="ARBA" id="ARBA00022679"/>
    </source>
</evidence>
<evidence type="ECO:0000256" key="8">
    <source>
        <dbReference type="ARBA" id="ARBA00022801"/>
    </source>
</evidence>
<evidence type="ECO:0000256" key="5">
    <source>
        <dbReference type="ARBA" id="ARBA00022723"/>
    </source>
</evidence>
<keyword evidence="3" id="KW-0548">Nucleotidyltransferase</keyword>
<keyword evidence="4" id="KW-0540">Nuclease</keyword>
<feature type="domain" description="Integrase catalytic" evidence="16">
    <location>
        <begin position="204"/>
        <end position="366"/>
    </location>
</feature>
<keyword evidence="8" id="KW-0378">Hydrolase</keyword>
<dbReference type="GO" id="GO:0006310">
    <property type="term" value="P:DNA recombination"/>
    <property type="evidence" value="ECO:0007669"/>
    <property type="project" value="UniProtKB-KW"/>
</dbReference>
<dbReference type="SUPFAM" id="SSF56672">
    <property type="entry name" value="DNA/RNA polymerases"/>
    <property type="match status" value="1"/>
</dbReference>
<protein>
    <submittedName>
        <fullName evidence="17">Peroxidase 64</fullName>
    </submittedName>
</protein>
<dbReference type="InterPro" id="IPR050951">
    <property type="entry name" value="Retrovirus_Pol_polyprotein"/>
</dbReference>
<dbReference type="InterPro" id="IPR023780">
    <property type="entry name" value="Chromo_domain"/>
</dbReference>
<feature type="region of interest" description="Disordered" evidence="15">
    <location>
        <begin position="559"/>
        <end position="610"/>
    </location>
</feature>
<evidence type="ECO:0000256" key="12">
    <source>
        <dbReference type="ARBA" id="ARBA00022932"/>
    </source>
</evidence>
<dbReference type="GO" id="GO:0004601">
    <property type="term" value="F:peroxidase activity"/>
    <property type="evidence" value="ECO:0007669"/>
    <property type="project" value="UniProtKB-KW"/>
</dbReference>
<evidence type="ECO:0000313" key="18">
    <source>
        <dbReference type="Proteomes" id="UP000250235"/>
    </source>
</evidence>
<keyword evidence="11" id="KW-0695">RNA-directed DNA polymerase</keyword>
<dbReference type="SUPFAM" id="SSF54160">
    <property type="entry name" value="Chromo domain-like"/>
    <property type="match status" value="1"/>
</dbReference>
<evidence type="ECO:0000256" key="15">
    <source>
        <dbReference type="SAM" id="MobiDB-lite"/>
    </source>
</evidence>
<keyword evidence="6" id="KW-0064">Aspartyl protease</keyword>
<evidence type="ECO:0000256" key="11">
    <source>
        <dbReference type="ARBA" id="ARBA00022918"/>
    </source>
</evidence>
<evidence type="ECO:0000256" key="13">
    <source>
        <dbReference type="ARBA" id="ARBA00023125"/>
    </source>
</evidence>
<dbReference type="FunFam" id="1.10.340.70:FF:000001">
    <property type="entry name" value="Retrovirus-related Pol polyprotein from transposon gypsy-like Protein"/>
    <property type="match status" value="1"/>
</dbReference>
<dbReference type="InterPro" id="IPR041588">
    <property type="entry name" value="Integrase_H2C2"/>
</dbReference>
<dbReference type="Proteomes" id="UP000250235">
    <property type="component" value="Unassembled WGS sequence"/>
</dbReference>
<dbReference type="Gene3D" id="1.10.340.70">
    <property type="match status" value="1"/>
</dbReference>
<dbReference type="Pfam" id="PF17921">
    <property type="entry name" value="Integrase_H2C2"/>
    <property type="match status" value="1"/>
</dbReference>
<dbReference type="InterPro" id="IPR001584">
    <property type="entry name" value="Integrase_cat-core"/>
</dbReference>
<dbReference type="GO" id="GO:0003964">
    <property type="term" value="F:RNA-directed DNA polymerase activity"/>
    <property type="evidence" value="ECO:0007669"/>
    <property type="project" value="UniProtKB-KW"/>
</dbReference>
<evidence type="ECO:0000256" key="6">
    <source>
        <dbReference type="ARBA" id="ARBA00022750"/>
    </source>
</evidence>
<feature type="compositionally biased region" description="Basic and acidic residues" evidence="15">
    <location>
        <begin position="560"/>
        <end position="575"/>
    </location>
</feature>
<dbReference type="GO" id="GO:0046872">
    <property type="term" value="F:metal ion binding"/>
    <property type="evidence" value="ECO:0007669"/>
    <property type="project" value="UniProtKB-KW"/>
</dbReference>
<evidence type="ECO:0000256" key="7">
    <source>
        <dbReference type="ARBA" id="ARBA00022759"/>
    </source>
</evidence>
<evidence type="ECO:0000256" key="3">
    <source>
        <dbReference type="ARBA" id="ARBA00022695"/>
    </source>
</evidence>
<dbReference type="GO" id="GO:0006508">
    <property type="term" value="P:proteolysis"/>
    <property type="evidence" value="ECO:0007669"/>
    <property type="project" value="UniProtKB-KW"/>
</dbReference>